<dbReference type="KEGG" id="kbs:EPA93_14025"/>
<evidence type="ECO:0000256" key="3">
    <source>
        <dbReference type="ARBA" id="ARBA00022989"/>
    </source>
</evidence>
<dbReference type="PANTHER" id="PTHR43376">
    <property type="entry name" value="OLIGOPEPTIDE TRANSPORT SYSTEM PERMEASE PROTEIN"/>
    <property type="match status" value="1"/>
</dbReference>
<comment type="similarity">
    <text evidence="5">Belongs to the binding-protein-dependent transport system permease family.</text>
</comment>
<proteinExistence type="inferred from homology"/>
<dbReference type="GO" id="GO:0055085">
    <property type="term" value="P:transmembrane transport"/>
    <property type="evidence" value="ECO:0007669"/>
    <property type="project" value="InterPro"/>
</dbReference>
<feature type="domain" description="ABC transmembrane type-1" evidence="6">
    <location>
        <begin position="99"/>
        <end position="312"/>
    </location>
</feature>
<feature type="transmembrane region" description="Helical" evidence="5">
    <location>
        <begin position="293"/>
        <end position="319"/>
    </location>
</feature>
<feature type="transmembrane region" description="Helical" evidence="5">
    <location>
        <begin position="138"/>
        <end position="165"/>
    </location>
</feature>
<dbReference type="PANTHER" id="PTHR43376:SF1">
    <property type="entry name" value="OLIGOPEPTIDE TRANSPORT SYSTEM PERMEASE PROTEIN"/>
    <property type="match status" value="1"/>
</dbReference>
<feature type="transmembrane region" description="Helical" evidence="5">
    <location>
        <begin position="101"/>
        <end position="126"/>
    </location>
</feature>
<gene>
    <name evidence="7" type="ORF">EPA93_14025</name>
</gene>
<keyword evidence="5" id="KW-0813">Transport</keyword>
<organism evidence="7 8">
    <name type="scientific">Ktedonosporobacter rubrisoli</name>
    <dbReference type="NCBI Taxonomy" id="2509675"/>
    <lineage>
        <taxon>Bacteria</taxon>
        <taxon>Bacillati</taxon>
        <taxon>Chloroflexota</taxon>
        <taxon>Ktedonobacteria</taxon>
        <taxon>Ktedonobacterales</taxon>
        <taxon>Ktedonosporobacteraceae</taxon>
        <taxon>Ktedonosporobacter</taxon>
    </lineage>
</organism>
<feature type="transmembrane region" description="Helical" evidence="5">
    <location>
        <begin position="9"/>
        <end position="29"/>
    </location>
</feature>
<protein>
    <submittedName>
        <fullName evidence="7">ABC transporter permease</fullName>
    </submittedName>
</protein>
<feature type="transmembrane region" description="Helical" evidence="5">
    <location>
        <begin position="247"/>
        <end position="273"/>
    </location>
</feature>
<sequence length="328" mass="36204">MRQLLRRIGFYLVALWVSITINFLIPHLAPGNPAQAFIARMKGKVTPQTQHALEIALGVNHDPLWLQYFQYLGNLLHGNLGVSITYLPTPVTEVIAQDLPWTLVLVGVSLIISFLIGTILGIIVVWRRGSLSDVIGTPFFTFLSAIPYFWLALVLLYFLGFQWGWFPIHGGYDSDMVDMGWNIDFILSAAQYAILPALTIVIGSIAGWMLGMRNAMITTLAEDFVLMAEAKGLRTWRVMYSYAARNAILPNVTAFALSLGFVVSGSLLTEIVFSYPGIGFATIQAIDSHDYALLQGIFLVLTLAVLGANFFADLLYIVLDPRVRAGGN</sequence>
<accession>A0A4V0YYQ7</accession>
<evidence type="ECO:0000259" key="6">
    <source>
        <dbReference type="PROSITE" id="PS50928"/>
    </source>
</evidence>
<keyword evidence="3 5" id="KW-1133">Transmembrane helix</keyword>
<comment type="subcellular location">
    <subcellularLocation>
        <location evidence="5">Cell membrane</location>
        <topology evidence="5">Multi-pass membrane protein</topology>
    </subcellularLocation>
    <subcellularLocation>
        <location evidence="1">Membrane</location>
        <topology evidence="1">Multi-pass membrane protein</topology>
    </subcellularLocation>
</comment>
<feature type="transmembrane region" description="Helical" evidence="5">
    <location>
        <begin position="185"/>
        <end position="210"/>
    </location>
</feature>
<dbReference type="AlphaFoldDB" id="A0A4V0YYQ7"/>
<keyword evidence="4 5" id="KW-0472">Membrane</keyword>
<dbReference type="Gene3D" id="1.10.3720.10">
    <property type="entry name" value="MetI-like"/>
    <property type="match status" value="1"/>
</dbReference>
<dbReference type="EMBL" id="CP035758">
    <property type="protein sequence ID" value="QBD77061.1"/>
    <property type="molecule type" value="Genomic_DNA"/>
</dbReference>
<keyword evidence="8" id="KW-1185">Reference proteome</keyword>
<dbReference type="SUPFAM" id="SSF161098">
    <property type="entry name" value="MetI-like"/>
    <property type="match status" value="1"/>
</dbReference>
<evidence type="ECO:0000256" key="1">
    <source>
        <dbReference type="ARBA" id="ARBA00004141"/>
    </source>
</evidence>
<dbReference type="CDD" id="cd06261">
    <property type="entry name" value="TM_PBP2"/>
    <property type="match status" value="1"/>
</dbReference>
<dbReference type="InterPro" id="IPR000515">
    <property type="entry name" value="MetI-like"/>
</dbReference>
<evidence type="ECO:0000313" key="7">
    <source>
        <dbReference type="EMBL" id="QBD77061.1"/>
    </source>
</evidence>
<dbReference type="Proteomes" id="UP000290365">
    <property type="component" value="Chromosome"/>
</dbReference>
<dbReference type="OrthoDB" id="9769919at2"/>
<dbReference type="PROSITE" id="PS50928">
    <property type="entry name" value="ABC_TM1"/>
    <property type="match status" value="1"/>
</dbReference>
<dbReference type="RefSeq" id="WP_129888125.1">
    <property type="nucleotide sequence ID" value="NZ_CP035758.1"/>
</dbReference>
<reference evidence="7 8" key="1">
    <citation type="submission" date="2019-01" db="EMBL/GenBank/DDBJ databases">
        <title>Ktedonosporobacter rubrisoli SCAWS-G2.</title>
        <authorList>
            <person name="Huang Y."/>
            <person name="Yan B."/>
        </authorList>
    </citation>
    <scope>NUCLEOTIDE SEQUENCE [LARGE SCALE GENOMIC DNA]</scope>
    <source>
        <strain evidence="7 8">SCAWS-G2</strain>
    </source>
</reference>
<dbReference type="Pfam" id="PF00528">
    <property type="entry name" value="BPD_transp_1"/>
    <property type="match status" value="1"/>
</dbReference>
<keyword evidence="2 5" id="KW-0812">Transmembrane</keyword>
<dbReference type="InterPro" id="IPR035906">
    <property type="entry name" value="MetI-like_sf"/>
</dbReference>
<evidence type="ECO:0000256" key="4">
    <source>
        <dbReference type="ARBA" id="ARBA00023136"/>
    </source>
</evidence>
<evidence type="ECO:0000256" key="2">
    <source>
        <dbReference type="ARBA" id="ARBA00022692"/>
    </source>
</evidence>
<name>A0A4V0YYQ7_KTERU</name>
<evidence type="ECO:0000256" key="5">
    <source>
        <dbReference type="RuleBase" id="RU363032"/>
    </source>
</evidence>
<dbReference type="GO" id="GO:0005886">
    <property type="term" value="C:plasma membrane"/>
    <property type="evidence" value="ECO:0007669"/>
    <property type="project" value="UniProtKB-SubCell"/>
</dbReference>
<evidence type="ECO:0000313" key="8">
    <source>
        <dbReference type="Proteomes" id="UP000290365"/>
    </source>
</evidence>